<name>A0ABQ5JIQ0_9LACO</name>
<feature type="transmembrane region" description="Helical" evidence="1">
    <location>
        <begin position="40"/>
        <end position="64"/>
    </location>
</feature>
<evidence type="ECO:0000256" key="1">
    <source>
        <dbReference type="SAM" id="Phobius"/>
    </source>
</evidence>
<proteinExistence type="predicted"/>
<dbReference type="EMBL" id="BQXH01000016">
    <property type="protein sequence ID" value="GKS81999.1"/>
    <property type="molecule type" value="Genomic_DNA"/>
</dbReference>
<keyword evidence="3" id="KW-1185">Reference proteome</keyword>
<keyword evidence="1" id="KW-0812">Transmembrane</keyword>
<evidence type="ECO:0000313" key="3">
    <source>
        <dbReference type="Proteomes" id="UP001055149"/>
    </source>
</evidence>
<feature type="transmembrane region" description="Helical" evidence="1">
    <location>
        <begin position="12"/>
        <end position="28"/>
    </location>
</feature>
<feature type="transmembrane region" description="Helical" evidence="1">
    <location>
        <begin position="70"/>
        <end position="89"/>
    </location>
</feature>
<dbReference type="InterPro" id="IPR024529">
    <property type="entry name" value="ECF_trnsprt_substrate-spec"/>
</dbReference>
<keyword evidence="1" id="KW-1133">Transmembrane helix</keyword>
<dbReference type="RefSeq" id="WP_244056092.1">
    <property type="nucleotide sequence ID" value="NZ_BQXH01000016.1"/>
</dbReference>
<sequence>MSDKQNLSRKITLLGILTALCTVVRLVVIPLPNVQPVTAILMLVSLNWSVGAGLVLATLTMLVSNLFLGFGLWTVPQIAAYLVCILTVGVMQKFLPLKQHLWLQILLCTALGYEYGWCVSLGLAILGSAPAFWPYWLSGLLFDTYHAMGNLVFYPLLAPVLSKLLQKYLTKSLN</sequence>
<protein>
    <submittedName>
        <fullName evidence="2">Membrane protein</fullName>
    </submittedName>
</protein>
<feature type="transmembrane region" description="Helical" evidence="1">
    <location>
        <begin position="101"/>
        <end position="125"/>
    </location>
</feature>
<comment type="caution">
    <text evidence="2">The sequence shown here is derived from an EMBL/GenBank/DDBJ whole genome shotgun (WGS) entry which is preliminary data.</text>
</comment>
<dbReference type="Proteomes" id="UP001055149">
    <property type="component" value="Unassembled WGS sequence"/>
</dbReference>
<dbReference type="Gene3D" id="1.10.1760.20">
    <property type="match status" value="1"/>
</dbReference>
<dbReference type="Pfam" id="PF12822">
    <property type="entry name" value="ECF_trnsprt"/>
    <property type="match status" value="1"/>
</dbReference>
<reference evidence="2" key="1">
    <citation type="journal article" date="2022" name="Int. J. Syst. Evol. Microbiol.">
        <title>A novel species of lactic acid bacteria, Ligilactobacillus pabuli sp. nov., isolated from alfalfa silage.</title>
        <authorList>
            <person name="Tohno M."/>
            <person name="Tanizawa Y."/>
            <person name="Sawada H."/>
            <person name="Sakamoto M."/>
            <person name="Ohkuma M."/>
            <person name="Kobayashi H."/>
        </authorList>
    </citation>
    <scope>NUCLEOTIDE SEQUENCE</scope>
    <source>
        <strain evidence="2">AF129</strain>
    </source>
</reference>
<keyword evidence="1" id="KW-0472">Membrane</keyword>
<gene>
    <name evidence="2" type="ORF">LPAF129_16850</name>
</gene>
<organism evidence="2 3">
    <name type="scientific">Ligilactobacillus pabuli</name>
    <dbReference type="NCBI Taxonomy" id="2886039"/>
    <lineage>
        <taxon>Bacteria</taxon>
        <taxon>Bacillati</taxon>
        <taxon>Bacillota</taxon>
        <taxon>Bacilli</taxon>
        <taxon>Lactobacillales</taxon>
        <taxon>Lactobacillaceae</taxon>
        <taxon>Ligilactobacillus</taxon>
    </lineage>
</organism>
<accession>A0ABQ5JIQ0</accession>
<evidence type="ECO:0000313" key="2">
    <source>
        <dbReference type="EMBL" id="GKS81999.1"/>
    </source>
</evidence>